<keyword evidence="12" id="KW-1185">Reference proteome</keyword>
<dbReference type="CDD" id="cd07571">
    <property type="entry name" value="ALP_N-acyl_transferase"/>
    <property type="match status" value="1"/>
</dbReference>
<dbReference type="HAMAP" id="MF_01148">
    <property type="entry name" value="Lnt"/>
    <property type="match status" value="1"/>
</dbReference>
<keyword evidence="5 9" id="KW-0812">Transmembrane</keyword>
<comment type="catalytic activity">
    <reaction evidence="9">
        <text>N-terminal S-1,2-diacyl-sn-glyceryl-L-cysteinyl-[lipoprotein] + a glycerophospholipid = N-acyl-S-1,2-diacyl-sn-glyceryl-L-cysteinyl-[lipoprotein] + a 2-acyl-sn-glycero-3-phospholipid + H(+)</text>
        <dbReference type="Rhea" id="RHEA:48228"/>
        <dbReference type="Rhea" id="RHEA-COMP:14681"/>
        <dbReference type="Rhea" id="RHEA-COMP:14684"/>
        <dbReference type="ChEBI" id="CHEBI:15378"/>
        <dbReference type="ChEBI" id="CHEBI:136912"/>
        <dbReference type="ChEBI" id="CHEBI:140656"/>
        <dbReference type="ChEBI" id="CHEBI:140657"/>
        <dbReference type="ChEBI" id="CHEBI:140660"/>
        <dbReference type="EC" id="2.3.1.269"/>
    </reaction>
</comment>
<evidence type="ECO:0000256" key="7">
    <source>
        <dbReference type="ARBA" id="ARBA00023136"/>
    </source>
</evidence>
<dbReference type="PROSITE" id="PS50263">
    <property type="entry name" value="CN_HYDROLASE"/>
    <property type="match status" value="1"/>
</dbReference>
<dbReference type="EMBL" id="JBHRYE010000010">
    <property type="protein sequence ID" value="MFC3670926.1"/>
    <property type="molecule type" value="Genomic_DNA"/>
</dbReference>
<dbReference type="InterPro" id="IPR036526">
    <property type="entry name" value="C-N_Hydrolase_sf"/>
</dbReference>
<dbReference type="Pfam" id="PF00795">
    <property type="entry name" value="CN_hydrolase"/>
    <property type="match status" value="1"/>
</dbReference>
<keyword evidence="7 9" id="KW-0472">Membrane</keyword>
<evidence type="ECO:0000313" key="11">
    <source>
        <dbReference type="EMBL" id="MFC3670926.1"/>
    </source>
</evidence>
<evidence type="ECO:0000313" key="12">
    <source>
        <dbReference type="Proteomes" id="UP001595683"/>
    </source>
</evidence>
<gene>
    <name evidence="9 11" type="primary">lnt</name>
    <name evidence="11" type="ORF">ACFOOT_05775</name>
</gene>
<dbReference type="InterPro" id="IPR004563">
    <property type="entry name" value="Apolipo_AcylTrfase"/>
</dbReference>
<evidence type="ECO:0000256" key="6">
    <source>
        <dbReference type="ARBA" id="ARBA00022989"/>
    </source>
</evidence>
<keyword evidence="4 9" id="KW-0808">Transferase</keyword>
<dbReference type="InterPro" id="IPR045378">
    <property type="entry name" value="LNT_N"/>
</dbReference>
<evidence type="ECO:0000256" key="5">
    <source>
        <dbReference type="ARBA" id="ARBA00022692"/>
    </source>
</evidence>
<reference evidence="12" key="1">
    <citation type="journal article" date="2019" name="Int. J. Syst. Evol. Microbiol.">
        <title>The Global Catalogue of Microorganisms (GCM) 10K type strain sequencing project: providing services to taxonomists for standard genome sequencing and annotation.</title>
        <authorList>
            <consortium name="The Broad Institute Genomics Platform"/>
            <consortium name="The Broad Institute Genome Sequencing Center for Infectious Disease"/>
            <person name="Wu L."/>
            <person name="Ma J."/>
        </authorList>
    </citation>
    <scope>NUCLEOTIDE SEQUENCE [LARGE SCALE GENOMIC DNA]</scope>
    <source>
        <strain evidence="12">KCTC 42224</strain>
    </source>
</reference>
<dbReference type="Gene3D" id="3.60.110.10">
    <property type="entry name" value="Carbon-nitrogen hydrolase"/>
    <property type="match status" value="1"/>
</dbReference>
<dbReference type="PANTHER" id="PTHR38686">
    <property type="entry name" value="APOLIPOPROTEIN N-ACYLTRANSFERASE"/>
    <property type="match status" value="1"/>
</dbReference>
<feature type="transmembrane region" description="Helical" evidence="9">
    <location>
        <begin position="69"/>
        <end position="89"/>
    </location>
</feature>
<evidence type="ECO:0000256" key="3">
    <source>
        <dbReference type="ARBA" id="ARBA00022475"/>
    </source>
</evidence>
<dbReference type="GO" id="GO:0016746">
    <property type="term" value="F:acyltransferase activity"/>
    <property type="evidence" value="ECO:0007669"/>
    <property type="project" value="UniProtKB-KW"/>
</dbReference>
<dbReference type="Proteomes" id="UP001595683">
    <property type="component" value="Unassembled WGS sequence"/>
</dbReference>
<feature type="transmembrane region" description="Helical" evidence="9">
    <location>
        <begin position="33"/>
        <end position="57"/>
    </location>
</feature>
<evidence type="ECO:0000256" key="2">
    <source>
        <dbReference type="ARBA" id="ARBA00010065"/>
    </source>
</evidence>
<evidence type="ECO:0000256" key="8">
    <source>
        <dbReference type="ARBA" id="ARBA00023315"/>
    </source>
</evidence>
<accession>A0ABV7V281</accession>
<comment type="pathway">
    <text evidence="9">Protein modification; lipoprotein biosynthesis (N-acyl transfer).</text>
</comment>
<sequence>MKAWLRSRFAALLALGDDRLSRRGEVAVLVGAGGLAALGFAPLGWWPLTLLGLAVLAARMQRARGAWQALLVGELWGWGHFSVGNGWIATAFTYQAQMPAWLGWIAVLLLAVYLALFPAAATLGAWWLGRRWRAAPVPTLAALWIVTEWARGWVCTGFPWNPLAATALGGFDRPGLARALPWLGTYALSGLVVLLAGQWLFALRAGAQRRWGLAAAHLALPAVLFLLPLGGQNAVGTVPFTLVQPDIGQDEINDATRYEAQFQRLAALSLPRQPGQRRLVLWPESAVPDYLQPGYPRAWYAGTTYGGDPGLARARMGRVIGPGALLLTGAVDMTFPPDAGPATMPIGAWNVVTALDSQGTIRASYAKAHLVPYGEYLPMRGLLTPLGLSRLVAGDFDYWSGPGPRTLDFSALGLPRVGVQICYEIVFSGQVVDRAHRPALLFNPTNDGWFGAWGPPQHLAQARLRAIEEGLPVLRATTNGISAVIDARGGVRGFVPRHVAGRLEGLVPPALAPTPFARMGNILPLLWAAALLLAALVASRRRPR</sequence>
<dbReference type="NCBIfam" id="TIGR00546">
    <property type="entry name" value="lnt"/>
    <property type="match status" value="1"/>
</dbReference>
<comment type="similarity">
    <text evidence="2 9">Belongs to the CN hydrolase family. Apolipoprotein N-acyltransferase subfamily.</text>
</comment>
<dbReference type="RefSeq" id="WP_191322822.1">
    <property type="nucleotide sequence ID" value="NZ_BMZP01000002.1"/>
</dbReference>
<dbReference type="PANTHER" id="PTHR38686:SF1">
    <property type="entry name" value="APOLIPOPROTEIN N-ACYLTRANSFERASE"/>
    <property type="match status" value="1"/>
</dbReference>
<comment type="function">
    <text evidence="9">Catalyzes the phospholipid dependent N-acylation of the N-terminal cysteine of apolipoprotein, the last step in lipoprotein maturation.</text>
</comment>
<keyword evidence="8 9" id="KW-0012">Acyltransferase</keyword>
<feature type="transmembrane region" description="Helical" evidence="9">
    <location>
        <begin position="101"/>
        <end position="128"/>
    </location>
</feature>
<comment type="subcellular location">
    <subcellularLocation>
        <location evidence="1 9">Cell membrane</location>
        <topology evidence="1 9">Multi-pass membrane protein</topology>
    </subcellularLocation>
</comment>
<dbReference type="Pfam" id="PF20154">
    <property type="entry name" value="LNT_N"/>
    <property type="match status" value="1"/>
</dbReference>
<proteinExistence type="inferred from homology"/>
<evidence type="ECO:0000256" key="9">
    <source>
        <dbReference type="HAMAP-Rule" id="MF_01148"/>
    </source>
</evidence>
<dbReference type="SUPFAM" id="SSF56317">
    <property type="entry name" value="Carbon-nitrogen hydrolase"/>
    <property type="match status" value="1"/>
</dbReference>
<protein>
    <recommendedName>
        <fullName evidence="9">Apolipoprotein N-acyltransferase</fullName>
        <shortName evidence="9">ALP N-acyltransferase</shortName>
        <ecNumber evidence="9">2.3.1.269</ecNumber>
    </recommendedName>
</protein>
<feature type="domain" description="CN hydrolase" evidence="10">
    <location>
        <begin position="243"/>
        <end position="513"/>
    </location>
</feature>
<dbReference type="EC" id="2.3.1.269" evidence="9"/>
<dbReference type="InterPro" id="IPR003010">
    <property type="entry name" value="C-N_Hydrolase"/>
</dbReference>
<evidence type="ECO:0000256" key="1">
    <source>
        <dbReference type="ARBA" id="ARBA00004651"/>
    </source>
</evidence>
<keyword evidence="6 9" id="KW-1133">Transmembrane helix</keyword>
<keyword evidence="3 9" id="KW-1003">Cell membrane</keyword>
<feature type="transmembrane region" description="Helical" evidence="9">
    <location>
        <begin position="519"/>
        <end position="538"/>
    </location>
</feature>
<feature type="transmembrane region" description="Helical" evidence="9">
    <location>
        <begin position="180"/>
        <end position="201"/>
    </location>
</feature>
<feature type="transmembrane region" description="Helical" evidence="9">
    <location>
        <begin position="213"/>
        <end position="231"/>
    </location>
</feature>
<evidence type="ECO:0000256" key="4">
    <source>
        <dbReference type="ARBA" id="ARBA00022679"/>
    </source>
</evidence>
<evidence type="ECO:0000259" key="10">
    <source>
        <dbReference type="PROSITE" id="PS50263"/>
    </source>
</evidence>
<organism evidence="11 12">
    <name type="scientific">Novosphingobium pokkalii</name>
    <dbReference type="NCBI Taxonomy" id="1770194"/>
    <lineage>
        <taxon>Bacteria</taxon>
        <taxon>Pseudomonadati</taxon>
        <taxon>Pseudomonadota</taxon>
        <taxon>Alphaproteobacteria</taxon>
        <taxon>Sphingomonadales</taxon>
        <taxon>Sphingomonadaceae</taxon>
        <taxon>Novosphingobium</taxon>
    </lineage>
</organism>
<name>A0ABV7V281_9SPHN</name>
<comment type="caution">
    <text evidence="11">The sequence shown here is derived from an EMBL/GenBank/DDBJ whole genome shotgun (WGS) entry which is preliminary data.</text>
</comment>